<organism evidence="1">
    <name type="scientific">gut metagenome</name>
    <dbReference type="NCBI Taxonomy" id="749906"/>
    <lineage>
        <taxon>unclassified sequences</taxon>
        <taxon>metagenomes</taxon>
        <taxon>organismal metagenomes</taxon>
    </lineage>
</organism>
<gene>
    <name evidence="1" type="ORF">EVA_13252</name>
</gene>
<sequence length="48" mass="5350">MTRFNLVSKILASSLSVLSISVLIFAKSSSIFCFPPNLTIYRLPLFTL</sequence>
<dbReference type="EMBL" id="AMCI01004172">
    <property type="protein sequence ID" value="EJW98641.1"/>
    <property type="molecule type" value="Genomic_DNA"/>
</dbReference>
<protein>
    <submittedName>
        <fullName evidence="1">Secreted protein</fullName>
    </submittedName>
</protein>
<proteinExistence type="predicted"/>
<evidence type="ECO:0000313" key="1">
    <source>
        <dbReference type="EMBL" id="EJW98641.1"/>
    </source>
</evidence>
<reference evidence="1" key="1">
    <citation type="journal article" date="2012" name="PLoS ONE">
        <title>Gene sets for utilization of primary and secondary nutrition supplies in the distal gut of endangered iberian lynx.</title>
        <authorList>
            <person name="Alcaide M."/>
            <person name="Messina E."/>
            <person name="Richter M."/>
            <person name="Bargiela R."/>
            <person name="Peplies J."/>
            <person name="Huws S.A."/>
            <person name="Newbold C.J."/>
            <person name="Golyshin P.N."/>
            <person name="Simon M.A."/>
            <person name="Lopez G."/>
            <person name="Yakimov M.M."/>
            <person name="Ferrer M."/>
        </authorList>
    </citation>
    <scope>NUCLEOTIDE SEQUENCE</scope>
</reference>
<dbReference type="AlphaFoldDB" id="J9FUK0"/>
<name>J9FUK0_9ZZZZ</name>
<comment type="caution">
    <text evidence="1">The sequence shown here is derived from an EMBL/GenBank/DDBJ whole genome shotgun (WGS) entry which is preliminary data.</text>
</comment>
<accession>J9FUK0</accession>